<protein>
    <submittedName>
        <fullName evidence="1">Uncharacterized protein</fullName>
    </submittedName>
</protein>
<reference evidence="1" key="2">
    <citation type="submission" date="2014-09" db="EMBL/GenBank/DDBJ databases">
        <title>Criblamydia sequanensis harbors a mega-plasmid encoding arsenite resistance.</title>
        <authorList>
            <person name="Bertelli C."/>
            <person name="Goesmann A."/>
            <person name="Greub G."/>
        </authorList>
    </citation>
    <scope>NUCLEOTIDE SEQUENCE [LARGE SCALE GENOMIC DNA]</scope>
    <source>
        <strain evidence="1">CRIB-18</strain>
        <plasmid evidence="1">1</plasmid>
    </source>
</reference>
<dbReference type="EMBL" id="LK031773">
    <property type="protein sequence ID" value="CDR35315.1"/>
    <property type="molecule type" value="Genomic_DNA"/>
</dbReference>
<reference evidence="1" key="1">
    <citation type="submission" date="2013-12" db="EMBL/GenBank/DDBJ databases">
        <authorList>
            <person name="Li W."/>
            <person name="Chetelat R.T."/>
        </authorList>
    </citation>
    <scope>NUCLEOTIDE SEQUENCE</scope>
    <source>
        <strain evidence="1">CRIB-18</strain>
        <plasmid evidence="1">1</plasmid>
    </source>
</reference>
<gene>
    <name evidence="1" type="ORF">CSEC_p0044</name>
</gene>
<geneLocation type="plasmid" evidence="1">
    <name>1</name>
</geneLocation>
<dbReference type="AlphaFoldDB" id="A0A090E4B4"/>
<proteinExistence type="predicted"/>
<keyword evidence="1" id="KW-0614">Plasmid</keyword>
<sequence>MNKGGFSWKKLIGLSRAKSSISRAIKIPLTKSGRQRKAGAGSLLALLFILFFD</sequence>
<name>A0A090E4B4_9BACT</name>
<organism evidence="1">
    <name type="scientific">Candidatus Criblamydia sequanensis CRIB-18</name>
    <dbReference type="NCBI Taxonomy" id="1437425"/>
    <lineage>
        <taxon>Bacteria</taxon>
        <taxon>Pseudomonadati</taxon>
        <taxon>Chlamydiota</taxon>
        <taxon>Chlamydiia</taxon>
        <taxon>Parachlamydiales</taxon>
        <taxon>Candidatus Criblamydiaceae</taxon>
        <taxon>Candidatus Criblamydia</taxon>
    </lineage>
</organism>
<evidence type="ECO:0000313" key="1">
    <source>
        <dbReference type="EMBL" id="CDR35315.1"/>
    </source>
</evidence>
<accession>A0A090E4B4</accession>